<feature type="domain" description="Cytochrome b561 bacterial/Ni-hydrogenase" evidence="14">
    <location>
        <begin position="7"/>
        <end position="173"/>
    </location>
</feature>
<accession>A0A1C3ZWM6</accession>
<keyword evidence="10" id="KW-0408">Iron</keyword>
<evidence type="ECO:0000256" key="5">
    <source>
        <dbReference type="ARBA" id="ARBA00022617"/>
    </source>
</evidence>
<evidence type="ECO:0000256" key="10">
    <source>
        <dbReference type="ARBA" id="ARBA00023004"/>
    </source>
</evidence>
<dbReference type="EMBL" id="FMAQ01000002">
    <property type="protein sequence ID" value="SCB86814.1"/>
    <property type="molecule type" value="Genomic_DNA"/>
</dbReference>
<keyword evidence="8" id="KW-0249">Electron transport</keyword>
<dbReference type="OrthoDB" id="9793784at2"/>
<evidence type="ECO:0000256" key="1">
    <source>
        <dbReference type="ARBA" id="ARBA00001970"/>
    </source>
</evidence>
<keyword evidence="3" id="KW-0813">Transport</keyword>
<evidence type="ECO:0000256" key="4">
    <source>
        <dbReference type="ARBA" id="ARBA00022475"/>
    </source>
</evidence>
<reference evidence="16" key="1">
    <citation type="submission" date="2016-08" db="EMBL/GenBank/DDBJ databases">
        <authorList>
            <person name="Varghese N."/>
            <person name="Submissions Spin"/>
        </authorList>
    </citation>
    <scope>NUCLEOTIDE SEQUENCE [LARGE SCALE GENOMIC DNA]</scope>
    <source>
        <strain evidence="16">R-53248</strain>
    </source>
</reference>
<feature type="transmembrane region" description="Helical" evidence="13">
    <location>
        <begin position="85"/>
        <end position="107"/>
    </location>
</feature>
<dbReference type="InterPro" id="IPR016174">
    <property type="entry name" value="Di-haem_cyt_TM"/>
</dbReference>
<dbReference type="GO" id="GO:0009055">
    <property type="term" value="F:electron transfer activity"/>
    <property type="evidence" value="ECO:0007669"/>
    <property type="project" value="InterPro"/>
</dbReference>
<organism evidence="15 16">
    <name type="scientific">Gilliamella bombicola</name>
    <dbReference type="NCBI Taxonomy" id="1798182"/>
    <lineage>
        <taxon>Bacteria</taxon>
        <taxon>Pseudomonadati</taxon>
        <taxon>Pseudomonadota</taxon>
        <taxon>Gammaproteobacteria</taxon>
        <taxon>Orbales</taxon>
        <taxon>Orbaceae</taxon>
        <taxon>Gilliamella</taxon>
    </lineage>
</organism>
<dbReference type="Pfam" id="PF01292">
    <property type="entry name" value="Ni_hydr_CYTB"/>
    <property type="match status" value="1"/>
</dbReference>
<comment type="subcellular location">
    <subcellularLocation>
        <location evidence="2">Cell membrane</location>
        <topology evidence="2">Multi-pass membrane protein</topology>
    </subcellularLocation>
</comment>
<dbReference type="STRING" id="1798182.GA0061081_102130"/>
<feature type="transmembrane region" description="Helical" evidence="13">
    <location>
        <begin position="142"/>
        <end position="163"/>
    </location>
</feature>
<comment type="cofactor">
    <cofactor evidence="1">
        <name>heme b</name>
        <dbReference type="ChEBI" id="CHEBI:60344"/>
    </cofactor>
</comment>
<feature type="transmembrane region" description="Helical" evidence="13">
    <location>
        <begin position="12"/>
        <end position="31"/>
    </location>
</feature>
<evidence type="ECO:0000256" key="7">
    <source>
        <dbReference type="ARBA" id="ARBA00022723"/>
    </source>
</evidence>
<dbReference type="PANTHER" id="PTHR30529:SF7">
    <property type="entry name" value="CYTOCHROME B561 BACTERIAL_NI-HYDROGENASE DOMAIN-CONTAINING PROTEIN"/>
    <property type="match status" value="1"/>
</dbReference>
<comment type="similarity">
    <text evidence="12">Belongs to the cytochrome b561 family.</text>
</comment>
<keyword evidence="9 13" id="KW-1133">Transmembrane helix</keyword>
<evidence type="ECO:0000256" key="13">
    <source>
        <dbReference type="SAM" id="Phobius"/>
    </source>
</evidence>
<keyword evidence="6 13" id="KW-0812">Transmembrane</keyword>
<evidence type="ECO:0000256" key="9">
    <source>
        <dbReference type="ARBA" id="ARBA00022989"/>
    </source>
</evidence>
<protein>
    <submittedName>
        <fullName evidence="15">Cytochrome b561</fullName>
    </submittedName>
</protein>
<dbReference type="GO" id="GO:0020037">
    <property type="term" value="F:heme binding"/>
    <property type="evidence" value="ECO:0007669"/>
    <property type="project" value="TreeGrafter"/>
</dbReference>
<dbReference type="GO" id="GO:0005886">
    <property type="term" value="C:plasma membrane"/>
    <property type="evidence" value="ECO:0007669"/>
    <property type="project" value="UniProtKB-SubCell"/>
</dbReference>
<evidence type="ECO:0000256" key="8">
    <source>
        <dbReference type="ARBA" id="ARBA00022982"/>
    </source>
</evidence>
<evidence type="ECO:0000256" key="2">
    <source>
        <dbReference type="ARBA" id="ARBA00004651"/>
    </source>
</evidence>
<keyword evidence="11 13" id="KW-0472">Membrane</keyword>
<keyword evidence="16" id="KW-1185">Reference proteome</keyword>
<keyword evidence="5" id="KW-0349">Heme</keyword>
<evidence type="ECO:0000313" key="15">
    <source>
        <dbReference type="EMBL" id="SCB86814.1"/>
    </source>
</evidence>
<dbReference type="SUPFAM" id="SSF81342">
    <property type="entry name" value="Transmembrane di-heme cytochromes"/>
    <property type="match status" value="1"/>
</dbReference>
<evidence type="ECO:0000259" key="14">
    <source>
        <dbReference type="Pfam" id="PF01292"/>
    </source>
</evidence>
<name>A0A1C3ZWM6_9GAMM</name>
<dbReference type="GO" id="GO:0046872">
    <property type="term" value="F:metal ion binding"/>
    <property type="evidence" value="ECO:0007669"/>
    <property type="project" value="UniProtKB-KW"/>
</dbReference>
<dbReference type="InterPro" id="IPR052168">
    <property type="entry name" value="Cytochrome_b561_oxidase"/>
</dbReference>
<dbReference type="PANTHER" id="PTHR30529">
    <property type="entry name" value="CYTOCHROME B561"/>
    <property type="match status" value="1"/>
</dbReference>
<evidence type="ECO:0000313" key="16">
    <source>
        <dbReference type="Proteomes" id="UP000199670"/>
    </source>
</evidence>
<keyword evidence="4" id="KW-1003">Cell membrane</keyword>
<evidence type="ECO:0000256" key="12">
    <source>
        <dbReference type="ARBA" id="ARBA00037975"/>
    </source>
</evidence>
<dbReference type="InterPro" id="IPR011577">
    <property type="entry name" value="Cyt_b561_bac/Ni-Hgenase"/>
</dbReference>
<proteinExistence type="inferred from homology"/>
<keyword evidence="7" id="KW-0479">Metal-binding</keyword>
<dbReference type="RefSeq" id="WP_091346836.1">
    <property type="nucleotide sequence ID" value="NZ_FMAQ01000002.1"/>
</dbReference>
<evidence type="ECO:0000256" key="3">
    <source>
        <dbReference type="ARBA" id="ARBA00022448"/>
    </source>
</evidence>
<sequence>MQNYPQYSSKQKWIHWLTLVLIVFVFLLVTFKVTLSPYLGGMVNVYLLHKSFGVLILGITFWRLVVIKRQGVPDVLPKHHKLQRILSKSIQGVIYLLLMIVPLSGYLMSSRSLNVFGIISIPAIDMPNEAYQAFHQTHTVSAYFLAVLLIVHIAGALFHYFWIKDKVLQSMLSRN</sequence>
<gene>
    <name evidence="15" type="ORF">GA0061081_102130</name>
</gene>
<feature type="transmembrane region" description="Helical" evidence="13">
    <location>
        <begin position="43"/>
        <end position="65"/>
    </location>
</feature>
<dbReference type="GO" id="GO:0022904">
    <property type="term" value="P:respiratory electron transport chain"/>
    <property type="evidence" value="ECO:0007669"/>
    <property type="project" value="InterPro"/>
</dbReference>
<dbReference type="AlphaFoldDB" id="A0A1C3ZWM6"/>
<evidence type="ECO:0000256" key="6">
    <source>
        <dbReference type="ARBA" id="ARBA00022692"/>
    </source>
</evidence>
<evidence type="ECO:0000256" key="11">
    <source>
        <dbReference type="ARBA" id="ARBA00023136"/>
    </source>
</evidence>
<dbReference type="Proteomes" id="UP000199670">
    <property type="component" value="Unassembled WGS sequence"/>
</dbReference>